<dbReference type="NCBIfam" id="TIGR01167">
    <property type="entry name" value="LPXTG_anchor"/>
    <property type="match status" value="1"/>
</dbReference>
<proteinExistence type="predicted"/>
<sequence>MIQRKILFSFQICYRDTLKVTDLQIKGVVNTKKVGIYEVTYRNGNLSKIAKVTVKEKTSISTSNGDQTGKQSQDKGSTNRQGTNSSLPKAREQSTFYLSVMGILLLLSGLVMMYRRTKIKN</sequence>
<evidence type="ECO:0000256" key="1">
    <source>
        <dbReference type="SAM" id="MobiDB-lite"/>
    </source>
</evidence>
<keyword evidence="2" id="KW-0472">Membrane</keyword>
<evidence type="ECO:0000313" key="4">
    <source>
        <dbReference type="EMBL" id="AAL27438.1"/>
    </source>
</evidence>
<dbReference type="AlphaFoldDB" id="Q93A50"/>
<dbReference type="InterPro" id="IPR022038">
    <property type="entry name" value="Ig-like_bact"/>
</dbReference>
<keyword evidence="2" id="KW-0812">Transmembrane</keyword>
<name>Q93A50_ENTFL</name>
<dbReference type="EMBL" id="FJ872411">
    <property type="protein sequence ID" value="AAL27438.1"/>
    <property type="molecule type" value="Genomic_DNA"/>
</dbReference>
<evidence type="ECO:0000256" key="2">
    <source>
        <dbReference type="SAM" id="Phobius"/>
    </source>
</evidence>
<organism evidence="4">
    <name type="scientific">Enterococcus faecalis</name>
    <name type="common">Streptococcus faecalis</name>
    <dbReference type="NCBI Taxonomy" id="1351"/>
    <lineage>
        <taxon>Bacteria</taxon>
        <taxon>Bacillati</taxon>
        <taxon>Bacillota</taxon>
        <taxon>Bacilli</taxon>
        <taxon>Lactobacillales</taxon>
        <taxon>Enterococcaceae</taxon>
        <taxon>Enterococcus</taxon>
    </lineage>
</organism>
<keyword evidence="2" id="KW-1133">Transmembrane helix</keyword>
<reference evidence="4" key="1">
    <citation type="journal article" date="2002" name="Antimicrob. Agents Chemother.">
        <title>Molecular characterization of the vanE gene cluster in vancomycin-resistant Enterococcus faecalis N00-410 isolated in Canada.</title>
        <authorList>
            <person name="Boyd D.A."/>
            <person name="Cabral T."/>
            <person name="Van Caeseele P."/>
            <person name="Wylie J."/>
            <person name="Mulvey M.R."/>
        </authorList>
    </citation>
    <scope>NUCLEOTIDE SEQUENCE</scope>
    <source>
        <strain evidence="4">N00-0410</strain>
    </source>
</reference>
<dbReference type="RefSeq" id="WP_274843074.1">
    <property type="nucleotide sequence ID" value="NZ_JANEVZ010000001.1"/>
</dbReference>
<reference evidence="4" key="2">
    <citation type="submission" date="2009-03" db="EMBL/GenBank/DDBJ databases">
        <title>Acquired DNA containing D-alanine,D-serine operons in vancomycin resistant Enterococcus faecalis.</title>
        <authorList>
            <person name="Boyd D.A."/>
            <person name="Mulvey M.R."/>
        </authorList>
    </citation>
    <scope>NUCLEOTIDE SEQUENCE</scope>
    <source>
        <strain evidence="4">N00-0410</strain>
    </source>
</reference>
<feature type="transmembrane region" description="Helical" evidence="2">
    <location>
        <begin position="96"/>
        <end position="114"/>
    </location>
</feature>
<feature type="compositionally biased region" description="Polar residues" evidence="1">
    <location>
        <begin position="59"/>
        <end position="89"/>
    </location>
</feature>
<protein>
    <submittedName>
        <fullName evidence="4">VE32</fullName>
    </submittedName>
</protein>
<accession>Q93A50</accession>
<dbReference type="Pfam" id="PF07523">
    <property type="entry name" value="Big_3"/>
    <property type="match status" value="1"/>
</dbReference>
<feature type="region of interest" description="Disordered" evidence="1">
    <location>
        <begin position="57"/>
        <end position="89"/>
    </location>
</feature>
<feature type="domain" description="Ig-like" evidence="3">
    <location>
        <begin position="18"/>
        <end position="54"/>
    </location>
</feature>
<evidence type="ECO:0000259" key="3">
    <source>
        <dbReference type="Pfam" id="PF07523"/>
    </source>
</evidence>